<dbReference type="EMBL" id="AACNRY010000011">
    <property type="protein sequence ID" value="EAL3735481.1"/>
    <property type="molecule type" value="Genomic_DNA"/>
</dbReference>
<reference evidence="2 3" key="1">
    <citation type="submission" date="2018-05" db="EMBL/GenBank/DDBJ databases">
        <authorList>
            <consortium name="NARMS: The National Antimicrobial Resistance Monitoring System"/>
        </authorList>
    </citation>
    <scope>NUCLEOTIDE SEQUENCE [LARGE SCALE GENOMIC DNA]</scope>
    <source>
        <strain evidence="2 3">FSIS1607212</strain>
    </source>
</reference>
<comment type="caution">
    <text evidence="2">The sequence shown here is derived from an EMBL/GenBank/DDBJ whole genome shotgun (WGS) entry which is preliminary data.</text>
</comment>
<keyword evidence="2" id="KW-0378">Hydrolase</keyword>
<dbReference type="AlphaFoldDB" id="A0A1J6Q880"/>
<evidence type="ECO:0000259" key="1">
    <source>
        <dbReference type="Pfam" id="PF09522"/>
    </source>
</evidence>
<evidence type="ECO:0000313" key="3">
    <source>
        <dbReference type="Proteomes" id="UP000335162"/>
    </source>
</evidence>
<dbReference type="RefSeq" id="WP_002845699.1">
    <property type="nucleotide sequence ID" value="NZ_AP028358.1"/>
</dbReference>
<protein>
    <submittedName>
        <fullName evidence="2">R.Pab1 family restriction endonuclease</fullName>
    </submittedName>
</protein>
<gene>
    <name evidence="2" type="ORF">BFD99_05795</name>
</gene>
<dbReference type="Pfam" id="PF09522">
    <property type="entry name" value="RE_R_Pab1"/>
    <property type="match status" value="1"/>
</dbReference>
<name>A0A1J6Q880_CAMJU</name>
<feature type="domain" description="Restriction endonuclease type II Pab1" evidence="1">
    <location>
        <begin position="114"/>
        <end position="233"/>
    </location>
</feature>
<dbReference type="InterPro" id="IPR018576">
    <property type="entry name" value="Restrct_endonuc_II_Pab1"/>
</dbReference>
<keyword evidence="2" id="KW-0540">Nuclease</keyword>
<keyword evidence="2" id="KW-0255">Endonuclease</keyword>
<sequence>MNFKIDYELPLTSVAGKIRIKQRSTFNDYGLPVAPTKININVKHYVEWQIGYDMVAGKNDGNFIGANGKDKKLYELSDIIFQFFKHNIILKENLFGIKNFLENNEELIEDKMKINRTNFTQKQVAGINFLESYVSYPLLVYQFNNNEFLSEIIIKEKQRAIGVQGMLYFCFPVHLLKNINGERNFLNRCIESKEKGYLEISRNNINIFLEMLKIFGILSNNHRYDVLQIIEFILNSK</sequence>
<organism evidence="2 3">
    <name type="scientific">Campylobacter jejuni</name>
    <dbReference type="NCBI Taxonomy" id="197"/>
    <lineage>
        <taxon>Bacteria</taxon>
        <taxon>Pseudomonadati</taxon>
        <taxon>Campylobacterota</taxon>
        <taxon>Epsilonproteobacteria</taxon>
        <taxon>Campylobacterales</taxon>
        <taxon>Campylobacteraceae</taxon>
        <taxon>Campylobacter</taxon>
    </lineage>
</organism>
<dbReference type="GO" id="GO:0004519">
    <property type="term" value="F:endonuclease activity"/>
    <property type="evidence" value="ECO:0007669"/>
    <property type="project" value="UniProtKB-KW"/>
</dbReference>
<accession>A0A1J6Q880</accession>
<evidence type="ECO:0000313" key="2">
    <source>
        <dbReference type="EMBL" id="EAL3735481.1"/>
    </source>
</evidence>
<proteinExistence type="predicted"/>
<dbReference type="Proteomes" id="UP000335162">
    <property type="component" value="Unassembled WGS sequence"/>
</dbReference>